<dbReference type="InterPro" id="IPR043968">
    <property type="entry name" value="SGNH"/>
</dbReference>
<name>A0A3N2APE5_9MICO</name>
<dbReference type="PANTHER" id="PTHR23028:SF53">
    <property type="entry name" value="ACYL_TRANSF_3 DOMAIN-CONTAINING PROTEIN"/>
    <property type="match status" value="1"/>
</dbReference>
<dbReference type="AlphaFoldDB" id="A0A3N2APE5"/>
<feature type="transmembrane region" description="Helical" evidence="1">
    <location>
        <begin position="284"/>
        <end position="304"/>
    </location>
</feature>
<proteinExistence type="predicted"/>
<dbReference type="PANTHER" id="PTHR23028">
    <property type="entry name" value="ACETYLTRANSFERASE"/>
    <property type="match status" value="1"/>
</dbReference>
<dbReference type="InterPro" id="IPR050879">
    <property type="entry name" value="Acyltransferase_3"/>
</dbReference>
<keyword evidence="1" id="KW-1133">Transmembrane helix</keyword>
<feature type="transmembrane region" description="Helical" evidence="1">
    <location>
        <begin position="172"/>
        <end position="193"/>
    </location>
</feature>
<sequence length="690" mass="73314">MAAQSKDRRLDIQGLRAIASLLVASYHIWFGNVSGGVDVFFAIGGYLLAMSLMRELERTGGVHVPKTLWRTAQRLFPMAVIVLVVVGTIALVFSGPLGIDRVMTDILASATYWENWRLAADATDYVAAGHDKSAFQHFWAMGAQGQFTAMCIIAAGLFALVAKATRMRDARLWFGVVLGAAAVASFVFALVQLSIDPVPTYYDTFARTWELALGGFAALVITRIPLHRVARILMGVVGLALVLTAGLLPPEWQQPGWVTLWPVAGALLILLAGEGDQSAPVTRLLRLQPLVWLGGISYGLYLWHWPVLKGFIAFFPTAGFEIDALEGAAILALSIGLSYGSYRLIALLHRPSRRRVEAAAPTARPARGRPLLAYALPVVAAISAVGIVVAPVLQRAAVAEAAATNPVAADDDELARWIAEAVATPSAPSPGTVVGEDGRSAEWLVDDCLTVGPDQQAQCRFDDSESDREVWIVGDSQAVTWSPAVRGALGGSADVQLLGREMCPFSSGPAVEQQIGGFMRVCDAHASTVLELAAQRLPELVIISYGAWWVGEGYEDRAADTGDQLAAGTLAYAEQLHALGIRTLWLDSPPPGPEPAACIEAHAAGTSLDACAIALQDAQIARHETLDAGLEAGGVAVVDTLGWFCDPETGTCPSILQGVPTWVDRTHMGAAASTMRQQVVADAIAPLLQD</sequence>
<evidence type="ECO:0000259" key="2">
    <source>
        <dbReference type="Pfam" id="PF01757"/>
    </source>
</evidence>
<dbReference type="GO" id="GO:0009103">
    <property type="term" value="P:lipopolysaccharide biosynthetic process"/>
    <property type="evidence" value="ECO:0007669"/>
    <property type="project" value="TreeGrafter"/>
</dbReference>
<feature type="transmembrane region" description="Helical" evidence="1">
    <location>
        <begin position="74"/>
        <end position="93"/>
    </location>
</feature>
<comment type="caution">
    <text evidence="4">The sequence shown here is derived from an EMBL/GenBank/DDBJ whole genome shotgun (WGS) entry which is preliminary data.</text>
</comment>
<feature type="transmembrane region" description="Helical" evidence="1">
    <location>
        <begin position="371"/>
        <end position="393"/>
    </location>
</feature>
<dbReference type="Proteomes" id="UP000275456">
    <property type="component" value="Unassembled WGS sequence"/>
</dbReference>
<feature type="transmembrane region" description="Helical" evidence="1">
    <location>
        <begin position="324"/>
        <end position="345"/>
    </location>
</feature>
<evidence type="ECO:0000313" key="4">
    <source>
        <dbReference type="EMBL" id="ROR64924.1"/>
    </source>
</evidence>
<feature type="transmembrane region" description="Helical" evidence="1">
    <location>
        <begin position="35"/>
        <end position="53"/>
    </location>
</feature>
<gene>
    <name evidence="4" type="ORF">EDD26_0276</name>
</gene>
<feature type="transmembrane region" description="Helical" evidence="1">
    <location>
        <begin position="229"/>
        <end position="248"/>
    </location>
</feature>
<reference evidence="4 5" key="1">
    <citation type="submission" date="2018-11" db="EMBL/GenBank/DDBJ databases">
        <title>Sequencing the genomes of 1000 actinobacteria strains.</title>
        <authorList>
            <person name="Klenk H.-P."/>
        </authorList>
    </citation>
    <scope>NUCLEOTIDE SEQUENCE [LARGE SCALE GENOMIC DNA]</scope>
    <source>
        <strain evidence="4 5">DSM 9580</strain>
    </source>
</reference>
<organism evidence="4 5">
    <name type="scientific">Agrococcus jenensis</name>
    <dbReference type="NCBI Taxonomy" id="46353"/>
    <lineage>
        <taxon>Bacteria</taxon>
        <taxon>Bacillati</taxon>
        <taxon>Actinomycetota</taxon>
        <taxon>Actinomycetes</taxon>
        <taxon>Micrococcales</taxon>
        <taxon>Microbacteriaceae</taxon>
        <taxon>Agrococcus</taxon>
    </lineage>
</organism>
<evidence type="ECO:0000256" key="1">
    <source>
        <dbReference type="SAM" id="Phobius"/>
    </source>
</evidence>
<evidence type="ECO:0000259" key="3">
    <source>
        <dbReference type="Pfam" id="PF19040"/>
    </source>
</evidence>
<feature type="transmembrane region" description="Helical" evidence="1">
    <location>
        <begin position="254"/>
        <end position="272"/>
    </location>
</feature>
<protein>
    <submittedName>
        <fullName evidence="4">Peptidoglycan/LPS O-acetylase OafA/YrhL</fullName>
    </submittedName>
</protein>
<dbReference type="RefSeq" id="WP_170165488.1">
    <property type="nucleotide sequence ID" value="NZ_RKHJ01000001.1"/>
</dbReference>
<keyword evidence="5" id="KW-1185">Reference proteome</keyword>
<feature type="transmembrane region" description="Helical" evidence="1">
    <location>
        <begin position="205"/>
        <end position="222"/>
    </location>
</feature>
<feature type="domain" description="Acyltransferase 3" evidence="2">
    <location>
        <begin position="11"/>
        <end position="341"/>
    </location>
</feature>
<dbReference type="EMBL" id="RKHJ01000001">
    <property type="protein sequence ID" value="ROR64924.1"/>
    <property type="molecule type" value="Genomic_DNA"/>
</dbReference>
<dbReference type="GO" id="GO:0016747">
    <property type="term" value="F:acyltransferase activity, transferring groups other than amino-acyl groups"/>
    <property type="evidence" value="ECO:0007669"/>
    <property type="project" value="InterPro"/>
</dbReference>
<feature type="transmembrane region" description="Helical" evidence="1">
    <location>
        <begin position="138"/>
        <end position="160"/>
    </location>
</feature>
<accession>A0A3N2APE5</accession>
<keyword evidence="1" id="KW-0812">Transmembrane</keyword>
<evidence type="ECO:0000313" key="5">
    <source>
        <dbReference type="Proteomes" id="UP000275456"/>
    </source>
</evidence>
<dbReference type="Pfam" id="PF19040">
    <property type="entry name" value="SGNH"/>
    <property type="match status" value="1"/>
</dbReference>
<feature type="domain" description="SGNH" evidence="3">
    <location>
        <begin position="454"/>
        <end position="675"/>
    </location>
</feature>
<dbReference type="InterPro" id="IPR002656">
    <property type="entry name" value="Acyl_transf_3_dom"/>
</dbReference>
<dbReference type="GO" id="GO:0016020">
    <property type="term" value="C:membrane"/>
    <property type="evidence" value="ECO:0007669"/>
    <property type="project" value="TreeGrafter"/>
</dbReference>
<keyword evidence="1" id="KW-0472">Membrane</keyword>
<dbReference type="Pfam" id="PF01757">
    <property type="entry name" value="Acyl_transf_3"/>
    <property type="match status" value="1"/>
</dbReference>